<keyword evidence="1" id="KW-0966">Cell projection</keyword>
<protein>
    <submittedName>
        <fullName evidence="1">Flagella-associated protein</fullName>
    </submittedName>
</protein>
<keyword evidence="1" id="KW-0969">Cilium</keyword>
<name>A0ACB9T5X3_HOLOL</name>
<evidence type="ECO:0000313" key="2">
    <source>
        <dbReference type="Proteomes" id="UP001056778"/>
    </source>
</evidence>
<gene>
    <name evidence="1" type="ORF">MML48_5g00003278</name>
</gene>
<comment type="caution">
    <text evidence="1">The sequence shown here is derived from an EMBL/GenBank/DDBJ whole genome shotgun (WGS) entry which is preliminary data.</text>
</comment>
<keyword evidence="2" id="KW-1185">Reference proteome</keyword>
<dbReference type="Proteomes" id="UP001056778">
    <property type="component" value="Chromosome 5"/>
</dbReference>
<keyword evidence="1" id="KW-0282">Flagellum</keyword>
<accession>A0ACB9T5X3</accession>
<evidence type="ECO:0000313" key="1">
    <source>
        <dbReference type="EMBL" id="KAI4462218.1"/>
    </source>
</evidence>
<reference evidence="1" key="1">
    <citation type="submission" date="2022-04" db="EMBL/GenBank/DDBJ databases">
        <title>Chromosome-scale genome assembly of Holotrichia oblita Faldermann.</title>
        <authorList>
            <person name="Rongchong L."/>
        </authorList>
    </citation>
    <scope>NUCLEOTIDE SEQUENCE</scope>
    <source>
        <strain evidence="1">81SQS9</strain>
    </source>
</reference>
<sequence length="301" mass="34704">MSGQWDLQNSEHAKVALNCFYGLPDGEENSEEEADEEADKEFENLELLHYRSDSDSNKPNLSSTSCNDEFNDDFIRVSLSPTPESGPDLIIGNEFSTPTRRVEFLKDEIELDNPDFIDLNLSKLELYIMRRWGNSAELPLNSNLPDNVPNINNLSKRINEYFTSEVKEDSQTSEKLQEVSKMAENLTPENSEQIVTSEERVTHGRYAPKRYVTTCYFQPKQLPVWYSETMILNIGSTKKKYFESIYYENKLSPFHWTESMTTIIPDSEEPIRVNSTVDIPISQPEFYYISLEPQQTAAMAK</sequence>
<organism evidence="1 2">
    <name type="scientific">Holotrichia oblita</name>
    <name type="common">Chafer beetle</name>
    <dbReference type="NCBI Taxonomy" id="644536"/>
    <lineage>
        <taxon>Eukaryota</taxon>
        <taxon>Metazoa</taxon>
        <taxon>Ecdysozoa</taxon>
        <taxon>Arthropoda</taxon>
        <taxon>Hexapoda</taxon>
        <taxon>Insecta</taxon>
        <taxon>Pterygota</taxon>
        <taxon>Neoptera</taxon>
        <taxon>Endopterygota</taxon>
        <taxon>Coleoptera</taxon>
        <taxon>Polyphaga</taxon>
        <taxon>Scarabaeiformia</taxon>
        <taxon>Scarabaeidae</taxon>
        <taxon>Melolonthinae</taxon>
        <taxon>Holotrichia</taxon>
    </lineage>
</organism>
<proteinExistence type="predicted"/>
<dbReference type="EMBL" id="CM043019">
    <property type="protein sequence ID" value="KAI4462218.1"/>
    <property type="molecule type" value="Genomic_DNA"/>
</dbReference>